<evidence type="ECO:0008006" key="3">
    <source>
        <dbReference type="Google" id="ProtNLM"/>
    </source>
</evidence>
<dbReference type="Pfam" id="PF13252">
    <property type="entry name" value="Phage_capsid_3"/>
    <property type="match status" value="1"/>
</dbReference>
<dbReference type="RefSeq" id="WP_059434500.1">
    <property type="nucleotide sequence ID" value="NZ_FAUY01000002.1"/>
</dbReference>
<dbReference type="EMBL" id="FAVC01000001">
    <property type="protein sequence ID" value="CUU74619.1"/>
    <property type="molecule type" value="Genomic_DNA"/>
</dbReference>
<organism evidence="1 2">
    <name type="scientific">Campylobacter hyointestinalis subsp. hyointestinalis</name>
    <dbReference type="NCBI Taxonomy" id="91352"/>
    <lineage>
        <taxon>Bacteria</taxon>
        <taxon>Pseudomonadati</taxon>
        <taxon>Campylobacterota</taxon>
        <taxon>Epsilonproteobacteria</taxon>
        <taxon>Campylobacterales</taxon>
        <taxon>Campylobacteraceae</taxon>
        <taxon>Campylobacter</taxon>
    </lineage>
</organism>
<accession>A0A9W5ANX8</accession>
<comment type="caution">
    <text evidence="1">The sequence shown here is derived from an EMBL/GenBank/DDBJ whole genome shotgun (WGS) entry which is preliminary data.</text>
</comment>
<gene>
    <name evidence="1" type="ORF">ERS739223_00472</name>
</gene>
<evidence type="ECO:0000313" key="1">
    <source>
        <dbReference type="EMBL" id="CUU74619.1"/>
    </source>
</evidence>
<dbReference type="InterPro" id="IPR025267">
    <property type="entry name" value="ORF017-like"/>
</dbReference>
<protein>
    <recommendedName>
        <fullName evidence="3">DUF4043 family protein</fullName>
    </recommendedName>
</protein>
<sequence length="392" mass="43524">MATNWNGINVENIFEDPSVQSQVAVALEKGYWRESKLDFFTGKGKNRAIRVYPVNTLDPYMPRLKDKLRGDGVTGNTDLDANLDEMEIFSHTIYPKVIGNAVKSEIKEYSKLKKIDFAVESIESLKDWVKDRIQCHTYATLVNNLTNVVVSKSDGFYDTTANKTVKAAASNMVAGDVLNVKAVRRLINMAKNGYRYNGTDTFPIAPLKVEIKTENGISFIHETYVLFIDGYQAEQLKNDPEWGEMQKRAGERGKNNNIFTGIIGTIDNCAVIDMGNWNSYNIGLPTSYFDQDKFGKFVSNAETIAPLTNYNAKSDKEACIGVLLGASAMCLAMNDVPKILIDDTVDMGRKTQVGIDKILGISKSVYHSHNKASKSAYDGQDFGVIGILSIKE</sequence>
<dbReference type="AlphaFoldDB" id="A0A9W5ANX8"/>
<reference evidence="1 2" key="1">
    <citation type="submission" date="2015-11" db="EMBL/GenBank/DDBJ databases">
        <authorList>
            <consortium name="Pathogen Informatics"/>
        </authorList>
    </citation>
    <scope>NUCLEOTIDE SEQUENCE [LARGE SCALE GENOMIC DNA]</scope>
    <source>
        <strain evidence="1 2">007A-0283</strain>
    </source>
</reference>
<proteinExistence type="predicted"/>
<evidence type="ECO:0000313" key="2">
    <source>
        <dbReference type="Proteomes" id="UP000052245"/>
    </source>
</evidence>
<name>A0A9W5ANX8_CAMHY</name>
<dbReference type="Proteomes" id="UP000052245">
    <property type="component" value="Unassembled WGS sequence"/>
</dbReference>